<reference evidence="4 5" key="1">
    <citation type="submission" date="2024-02" db="EMBL/GenBank/DDBJ databases">
        <title>Roseovarius strain W115 nov., isolated from a marine algae.</title>
        <authorList>
            <person name="Lee M.W."/>
            <person name="Lee J.K."/>
            <person name="Kim J.M."/>
            <person name="Choi D.G."/>
            <person name="Baek J.H."/>
            <person name="Bayburt H."/>
            <person name="Jung J.J."/>
            <person name="Han D.M."/>
            <person name="Jeon C.O."/>
        </authorList>
    </citation>
    <scope>NUCLEOTIDE SEQUENCE [LARGE SCALE GENOMIC DNA]</scope>
    <source>
        <strain evidence="4 5">W115</strain>
    </source>
</reference>
<evidence type="ECO:0000256" key="2">
    <source>
        <dbReference type="ARBA" id="ARBA00023180"/>
    </source>
</evidence>
<dbReference type="InterPro" id="IPR027417">
    <property type="entry name" value="P-loop_NTPase"/>
</dbReference>
<dbReference type="Proteomes" id="UP001281305">
    <property type="component" value="Chromosome"/>
</dbReference>
<keyword evidence="1" id="KW-0808">Transferase</keyword>
<keyword evidence="5" id="KW-1185">Reference proteome</keyword>
<dbReference type="Pfam" id="PF00685">
    <property type="entry name" value="Sulfotransfer_1"/>
    <property type="match status" value="1"/>
</dbReference>
<dbReference type="InterPro" id="IPR000863">
    <property type="entry name" value="Sulfotransferase_dom"/>
</dbReference>
<evidence type="ECO:0000259" key="3">
    <source>
        <dbReference type="Pfam" id="PF00685"/>
    </source>
</evidence>
<protein>
    <submittedName>
        <fullName evidence="4">Sulfotransferase domain-containing protein</fullName>
    </submittedName>
</protein>
<gene>
    <name evidence="4" type="ORF">RZS32_002745</name>
</gene>
<dbReference type="PANTHER" id="PTHR10605:SF56">
    <property type="entry name" value="BIFUNCTIONAL HEPARAN SULFATE N-DEACETYLASE_N-SULFOTRANSFERASE"/>
    <property type="match status" value="1"/>
</dbReference>
<dbReference type="Gene3D" id="3.40.50.300">
    <property type="entry name" value="P-loop containing nucleotide triphosphate hydrolases"/>
    <property type="match status" value="1"/>
</dbReference>
<dbReference type="EMBL" id="CP146606">
    <property type="protein sequence ID" value="WYK18824.1"/>
    <property type="molecule type" value="Genomic_DNA"/>
</dbReference>
<dbReference type="RefSeq" id="WP_339106797.1">
    <property type="nucleotide sequence ID" value="NZ_CP146606.1"/>
</dbReference>
<feature type="domain" description="Sulfotransferase" evidence="3">
    <location>
        <begin position="5"/>
        <end position="178"/>
    </location>
</feature>
<organism evidence="4 5">
    <name type="scientific">Roseovarius rhodophyticola</name>
    <dbReference type="NCBI Taxonomy" id="3080827"/>
    <lineage>
        <taxon>Bacteria</taxon>
        <taxon>Pseudomonadati</taxon>
        <taxon>Pseudomonadota</taxon>
        <taxon>Alphaproteobacteria</taxon>
        <taxon>Rhodobacterales</taxon>
        <taxon>Roseobacteraceae</taxon>
        <taxon>Roseovarius</taxon>
    </lineage>
</organism>
<accession>A0ABZ2TGK6</accession>
<evidence type="ECO:0000313" key="4">
    <source>
        <dbReference type="EMBL" id="WYK18824.1"/>
    </source>
</evidence>
<keyword evidence="2" id="KW-0325">Glycoprotein</keyword>
<name>A0ABZ2TGK6_9RHOB</name>
<dbReference type="PANTHER" id="PTHR10605">
    <property type="entry name" value="HEPARAN SULFATE SULFOTRANSFERASE"/>
    <property type="match status" value="1"/>
</dbReference>
<evidence type="ECO:0000313" key="5">
    <source>
        <dbReference type="Proteomes" id="UP001281305"/>
    </source>
</evidence>
<dbReference type="InterPro" id="IPR037359">
    <property type="entry name" value="NST/OST"/>
</dbReference>
<sequence length="293" mass="32933">MKPTVLGIGAQKCATSWLHSVLGVHPQVGVSDPKEVDFFSYYFDHGYQWYERHFSHLADCTARCDTSPSYFFDPRAASRAWHYSSELKIIVLLRDPVARAYSNHLHEVIKGHIEPQSFEEGLLNNPAYLEQGRYFTNLKRWVDMFGPQQVLVLLAEEIHADPVRSAASVYDFVGVNANFVSAVASERRNVSDVARSPGLRRALRSGGDLMRRVGLEEQLVRLKSATPVAGLLKANSTDLRDQIPPMQESTKYQLAEYFAPEVLDLADLLGRQSLPWPTWESAVAQMVQTPIAS</sequence>
<evidence type="ECO:0000256" key="1">
    <source>
        <dbReference type="ARBA" id="ARBA00022679"/>
    </source>
</evidence>
<dbReference type="SUPFAM" id="SSF52540">
    <property type="entry name" value="P-loop containing nucleoside triphosphate hydrolases"/>
    <property type="match status" value="1"/>
</dbReference>
<proteinExistence type="predicted"/>